<evidence type="ECO:0000313" key="3">
    <source>
        <dbReference type="Proteomes" id="UP000018888"/>
    </source>
</evidence>
<feature type="compositionally biased region" description="Polar residues" evidence="1">
    <location>
        <begin position="141"/>
        <end position="150"/>
    </location>
</feature>
<proteinExistence type="predicted"/>
<protein>
    <recommendedName>
        <fullName evidence="4">SHSP domain-containing protein</fullName>
    </recommendedName>
</protein>
<evidence type="ECO:0000313" key="2">
    <source>
        <dbReference type="EMBL" id="POG64498.1"/>
    </source>
</evidence>
<dbReference type="Proteomes" id="UP000018888">
    <property type="component" value="Unassembled WGS sequence"/>
</dbReference>
<evidence type="ECO:0000256" key="1">
    <source>
        <dbReference type="SAM" id="MobiDB-lite"/>
    </source>
</evidence>
<dbReference type="CDD" id="cd06464">
    <property type="entry name" value="ACD_sHsps-like"/>
    <property type="match status" value="1"/>
</dbReference>
<feature type="compositionally biased region" description="Pro residues" evidence="1">
    <location>
        <begin position="182"/>
        <end position="231"/>
    </location>
</feature>
<evidence type="ECO:0008006" key="4">
    <source>
        <dbReference type="Google" id="ProtNLM"/>
    </source>
</evidence>
<reference evidence="2 3" key="2">
    <citation type="journal article" date="2018" name="New Phytol.">
        <title>High intraspecific genome diversity in the model arbuscular mycorrhizal symbiont Rhizophagus irregularis.</title>
        <authorList>
            <person name="Chen E.C.H."/>
            <person name="Morin E."/>
            <person name="Beaudet D."/>
            <person name="Noel J."/>
            <person name="Yildirir G."/>
            <person name="Ndikumana S."/>
            <person name="Charron P."/>
            <person name="St-Onge C."/>
            <person name="Giorgi J."/>
            <person name="Kruger M."/>
            <person name="Marton T."/>
            <person name="Ropars J."/>
            <person name="Grigoriev I.V."/>
            <person name="Hainaut M."/>
            <person name="Henrissat B."/>
            <person name="Roux C."/>
            <person name="Martin F."/>
            <person name="Corradi N."/>
        </authorList>
    </citation>
    <scope>NUCLEOTIDE SEQUENCE [LARGE SCALE GENOMIC DNA]</scope>
    <source>
        <strain evidence="2 3">DAOM 197198</strain>
    </source>
</reference>
<feature type="compositionally biased region" description="Pro residues" evidence="1">
    <location>
        <begin position="151"/>
        <end position="165"/>
    </location>
</feature>
<reference evidence="2 3" key="1">
    <citation type="journal article" date="2013" name="Proc. Natl. Acad. Sci. U.S.A.">
        <title>Genome of an arbuscular mycorrhizal fungus provides insight into the oldest plant symbiosis.</title>
        <authorList>
            <person name="Tisserant E."/>
            <person name="Malbreil M."/>
            <person name="Kuo A."/>
            <person name="Kohler A."/>
            <person name="Symeonidi A."/>
            <person name="Balestrini R."/>
            <person name="Charron P."/>
            <person name="Duensing N."/>
            <person name="Frei Dit Frey N."/>
            <person name="Gianinazzi-Pearson V."/>
            <person name="Gilbert L.B."/>
            <person name="Handa Y."/>
            <person name="Herr J.R."/>
            <person name="Hijri M."/>
            <person name="Koul R."/>
            <person name="Kawaguchi M."/>
            <person name="Krajinski F."/>
            <person name="Lammers P.J."/>
            <person name="Masclaux F.G."/>
            <person name="Murat C."/>
            <person name="Morin E."/>
            <person name="Ndikumana S."/>
            <person name="Pagni M."/>
            <person name="Petitpierre D."/>
            <person name="Requena N."/>
            <person name="Rosikiewicz P."/>
            <person name="Riley R."/>
            <person name="Saito K."/>
            <person name="San Clemente H."/>
            <person name="Shapiro H."/>
            <person name="van Tuinen D."/>
            <person name="Becard G."/>
            <person name="Bonfante P."/>
            <person name="Paszkowski U."/>
            <person name="Shachar-Hill Y.Y."/>
            <person name="Tuskan G.A."/>
            <person name="Young P.W."/>
            <person name="Sanders I.R."/>
            <person name="Henrissat B."/>
            <person name="Rensing S.A."/>
            <person name="Grigoriev I.V."/>
            <person name="Corradi N."/>
            <person name="Roux C."/>
            <person name="Martin F."/>
        </authorList>
    </citation>
    <scope>NUCLEOTIDE SEQUENCE [LARGE SCALE GENOMIC DNA]</scope>
    <source>
        <strain evidence="2 3">DAOM 197198</strain>
    </source>
</reference>
<feature type="region of interest" description="Disordered" evidence="1">
    <location>
        <begin position="141"/>
        <end position="235"/>
    </location>
</feature>
<dbReference type="AlphaFoldDB" id="A0A2P4PGH7"/>
<accession>A0A2P4PGH7</accession>
<sequence>MPVYRRAVPIITPFVEAVPSGLLLTRWVYNFNFTITDSNKRMCCGKAELSVLIAGAIVNISNTELELWLREATSLPFEHIVKKIEKGWGHVHFRTYDDASKFFHEMKERNFTGPNNCVIKFSASMYFKTRKLINYYITETESSTLPSDTNNPPPSDMNNQIPPPSETNNQISPLPSETNNQIPPPPSETNNQIPPPPSKTNNQIPPPPSETNNQIPPPPFETNNQIPPPPSETNNQIDKTQYVIYENNEGFYIIKIYTPGVQRKEQVQIEVSYDDRSITITAESSMIIGFNDCTIIENNIQTRFRVDIIFPRMINTDHPVRVDVEHGITTAMFNIKIWCETVVPILWKNPDQHY</sequence>
<gene>
    <name evidence="2" type="ORF">GLOIN_2v1782827</name>
</gene>
<feature type="compositionally biased region" description="Polar residues" evidence="1">
    <location>
        <begin position="166"/>
        <end position="181"/>
    </location>
</feature>
<organism evidence="2 3">
    <name type="scientific">Rhizophagus irregularis (strain DAOM 181602 / DAOM 197198 / MUCL 43194)</name>
    <name type="common">Arbuscular mycorrhizal fungus</name>
    <name type="synonym">Glomus intraradices</name>
    <dbReference type="NCBI Taxonomy" id="747089"/>
    <lineage>
        <taxon>Eukaryota</taxon>
        <taxon>Fungi</taxon>
        <taxon>Fungi incertae sedis</taxon>
        <taxon>Mucoromycota</taxon>
        <taxon>Glomeromycotina</taxon>
        <taxon>Glomeromycetes</taxon>
        <taxon>Glomerales</taxon>
        <taxon>Glomeraceae</taxon>
        <taxon>Rhizophagus</taxon>
    </lineage>
</organism>
<name>A0A2P4PGH7_RHIID</name>
<comment type="caution">
    <text evidence="2">The sequence shown here is derived from an EMBL/GenBank/DDBJ whole genome shotgun (WGS) entry which is preliminary data.</text>
</comment>
<dbReference type="VEuPathDB" id="FungiDB:RhiirFUN_025294"/>
<keyword evidence="3" id="KW-1185">Reference proteome</keyword>
<dbReference type="EMBL" id="AUPC02000239">
    <property type="protein sequence ID" value="POG64498.1"/>
    <property type="molecule type" value="Genomic_DNA"/>
</dbReference>